<accession>A0ABR9G6M8</accession>
<organism evidence="2 3">
    <name type="scientific">Dyella acidiphila</name>
    <dbReference type="NCBI Taxonomy" id="2775866"/>
    <lineage>
        <taxon>Bacteria</taxon>
        <taxon>Pseudomonadati</taxon>
        <taxon>Pseudomonadota</taxon>
        <taxon>Gammaproteobacteria</taxon>
        <taxon>Lysobacterales</taxon>
        <taxon>Rhodanobacteraceae</taxon>
        <taxon>Dyella</taxon>
    </lineage>
</organism>
<comment type="caution">
    <text evidence="2">The sequence shown here is derived from an EMBL/GenBank/DDBJ whole genome shotgun (WGS) entry which is preliminary data.</text>
</comment>
<dbReference type="PANTHER" id="PTHR13504">
    <property type="entry name" value="FIDO DOMAIN-CONTAINING PROTEIN DDB_G0283145"/>
    <property type="match status" value="1"/>
</dbReference>
<reference evidence="2 3" key="1">
    <citation type="submission" date="2020-09" db="EMBL/GenBank/DDBJ databases">
        <title>Dyella sp. 7MK23 isolated from forest soil.</title>
        <authorList>
            <person name="Fu J."/>
        </authorList>
    </citation>
    <scope>NUCLEOTIDE SEQUENCE [LARGE SCALE GENOMIC DNA]</scope>
    <source>
        <strain evidence="2 3">7MK23</strain>
    </source>
</reference>
<sequence>MAQNTDNLPELVLASRADHTSARRITRLAGQGHLRRLYPGVYTSNFDSPPEAVVLRNWRAIVGHLLPDGVISYRSAFDGKPQDGCIFVTRGKTRQTLRLPGLLIEVWPGPGPQRDGSSQDIQLGGLYMSGDPRRFLENFSRGRGVTARVLPQAELESRLDRLLMIGGERRLNQLRDQARDLAVRLDMGAQFKRLDGVIGALLGTHEANRLTARQAIARAAGRPYDPERLLLLDALFAALNGAALQQLPDPASSGSARENFAFYESYFSNYIEGTTFTVGEAEDILFHGKIIEQRSEDSHDILGTFFAAMNSPWRDQPPQNAEQFLTWLRDVNAIVMKSRQDKKPGEWKDRPNQAGNTFFVAPELVPGTLREGFERIMGLGDPLARAIMAMFVVTEVHPFLDGNGRTARLVMNCILSGAGMCRVIVPTVYREDYLLPLKALSHNKDTAPIVASIARIQRWTAAFDYGLPRDELREQLIKCNAFQEDLHNYRLKFPS</sequence>
<feature type="domain" description="Fido" evidence="1">
    <location>
        <begin position="323"/>
        <end position="455"/>
    </location>
</feature>
<name>A0ABR9G6M8_9GAMM</name>
<dbReference type="InterPro" id="IPR036597">
    <property type="entry name" value="Fido-like_dom_sf"/>
</dbReference>
<dbReference type="Proteomes" id="UP000651010">
    <property type="component" value="Unassembled WGS sequence"/>
</dbReference>
<dbReference type="SUPFAM" id="SSF140931">
    <property type="entry name" value="Fic-like"/>
    <property type="match status" value="1"/>
</dbReference>
<evidence type="ECO:0000259" key="1">
    <source>
        <dbReference type="PROSITE" id="PS51459"/>
    </source>
</evidence>
<proteinExistence type="predicted"/>
<dbReference type="Pfam" id="PF02661">
    <property type="entry name" value="Fic"/>
    <property type="match status" value="1"/>
</dbReference>
<gene>
    <name evidence="2" type="ORF">IGX34_04865</name>
</gene>
<keyword evidence="3" id="KW-1185">Reference proteome</keyword>
<dbReference type="EMBL" id="JACZZA010000002">
    <property type="protein sequence ID" value="MBE1159707.1"/>
    <property type="molecule type" value="Genomic_DNA"/>
</dbReference>
<protein>
    <submittedName>
        <fullName evidence="2">Fic family protein</fullName>
    </submittedName>
</protein>
<dbReference type="InterPro" id="IPR003812">
    <property type="entry name" value="Fido"/>
</dbReference>
<dbReference type="RefSeq" id="WP_192554576.1">
    <property type="nucleotide sequence ID" value="NZ_JACZZA010000002.1"/>
</dbReference>
<dbReference type="Gene3D" id="1.10.3290.10">
    <property type="entry name" value="Fido-like domain"/>
    <property type="match status" value="1"/>
</dbReference>
<dbReference type="PANTHER" id="PTHR13504:SF38">
    <property type="entry name" value="FIDO DOMAIN-CONTAINING PROTEIN"/>
    <property type="match status" value="1"/>
</dbReference>
<dbReference type="PROSITE" id="PS51459">
    <property type="entry name" value="FIDO"/>
    <property type="match status" value="1"/>
</dbReference>
<evidence type="ECO:0000313" key="3">
    <source>
        <dbReference type="Proteomes" id="UP000651010"/>
    </source>
</evidence>
<dbReference type="InterPro" id="IPR040198">
    <property type="entry name" value="Fido_containing"/>
</dbReference>
<evidence type="ECO:0000313" key="2">
    <source>
        <dbReference type="EMBL" id="MBE1159707.1"/>
    </source>
</evidence>